<evidence type="ECO:0000256" key="2">
    <source>
        <dbReference type="SAM" id="MobiDB-lite"/>
    </source>
</evidence>
<feature type="compositionally biased region" description="Acidic residues" evidence="2">
    <location>
        <begin position="376"/>
        <end position="387"/>
    </location>
</feature>
<dbReference type="EMBL" id="AY452683">
    <property type="protein sequence ID" value="AAR18072.1"/>
    <property type="molecule type" value="mRNA"/>
</dbReference>
<name>Q6SQJ4_ECHLU</name>
<keyword evidence="1" id="KW-0175">Coiled coil</keyword>
<feature type="compositionally biased region" description="Gly residues" evidence="2">
    <location>
        <begin position="353"/>
        <end position="368"/>
    </location>
</feature>
<keyword evidence="3" id="KW-0732">Signal</keyword>
<accession>Q6SQJ4</accession>
<dbReference type="GO" id="GO:0007342">
    <property type="term" value="P:fusion of sperm to egg plasma membrane involved in single fertilization"/>
    <property type="evidence" value="ECO:0007669"/>
    <property type="project" value="InterPro"/>
</dbReference>
<proteinExistence type="evidence at transcript level"/>
<evidence type="ECO:0000256" key="3">
    <source>
        <dbReference type="SAM" id="SignalP"/>
    </source>
</evidence>
<protein>
    <submittedName>
        <fullName evidence="4">Bindin</fullName>
    </submittedName>
</protein>
<dbReference type="AlphaFoldDB" id="Q6SQJ4"/>
<organism evidence="4">
    <name type="scientific">Echinometra lucunter</name>
    <name type="common">Rock-boring urchin</name>
    <dbReference type="NCBI Taxonomy" id="105361"/>
    <lineage>
        <taxon>Eukaryota</taxon>
        <taxon>Metazoa</taxon>
        <taxon>Echinodermata</taxon>
        <taxon>Eleutherozoa</taxon>
        <taxon>Echinozoa</taxon>
        <taxon>Echinoidea</taxon>
        <taxon>Euechinoidea</taxon>
        <taxon>Echinacea</taxon>
        <taxon>Camarodonta</taxon>
        <taxon>Echinidea</taxon>
        <taxon>Echinometridae</taxon>
        <taxon>Echinometra</taxon>
    </lineage>
</organism>
<evidence type="ECO:0000256" key="1">
    <source>
        <dbReference type="SAM" id="Coils"/>
    </source>
</evidence>
<feature type="chain" id="PRO_5004280577" evidence="3">
    <location>
        <begin position="21"/>
        <end position="539"/>
    </location>
</feature>
<reference evidence="4" key="1">
    <citation type="journal article" date="2004" name="Mol. Biol. Evol.">
        <title>Adaptive evolution of sperm bindin tracks egg incompatibility in neotropical sea urchins of the genus Echinometra.</title>
        <authorList>
            <person name="McCartney M.A."/>
            <person name="Lessios H.A."/>
        </authorList>
    </citation>
    <scope>NUCLEOTIDE SEQUENCE</scope>
</reference>
<feature type="coiled-coil region" evidence="1">
    <location>
        <begin position="443"/>
        <end position="470"/>
    </location>
</feature>
<sequence length="539" mass="56413">MGVHQISVIIVIVAFTFTRAVDDFPSRTDVPSDCPEASSGCWCHDSFAQCWRTYDDSHVTSAMGNRITQLELLYQTSEEVVTYIRGMSALRKLRISEDGVSLDCSCDIIYALDDERVTLIDQNELVFGNCREHGFPLDRMTARPFINHCHILRMQDAETRKRRDADDEDDDVSKRASPRKGDKPAGHKINLKDLDPSSPTKVHHLVSTDDADQLKHHPASDIVNFISRHRRNRRSAATGDEVSDDSERGGRQKRYGNYPQAMNPPMGGGNYPAPGQAPMGQLAQQGYAAPGMGGPVGGGGAMASPIGGGGAMARPVGFGGAMARPVGGGGAMARPVGGGGAMARPVGGGGAMARPVGGGRAGPPGYGGISQAAGGNDEDYSSSSDEEETTISAKVMDNIKAVLGATKIDLPVDINDPYDLGLLLRHLRHHSNLLANIGDPEVREQVLSAMQEEEEEEEEEQDAANGVRDNVLSNLNANGPYRAGFGGGGGGMHAGGGGGGGGGRGGMGVVGGRGGGGGMMGFPGMGGQGNAYNPGYRQG</sequence>
<evidence type="ECO:0000313" key="4">
    <source>
        <dbReference type="EMBL" id="AAR18072.1"/>
    </source>
</evidence>
<feature type="compositionally biased region" description="Basic and acidic residues" evidence="2">
    <location>
        <begin position="179"/>
        <end position="195"/>
    </location>
</feature>
<dbReference type="InterPro" id="IPR000775">
    <property type="entry name" value="Bindin"/>
</dbReference>
<feature type="region of interest" description="Disordered" evidence="2">
    <location>
        <begin position="157"/>
        <end position="279"/>
    </location>
</feature>
<dbReference type="Pfam" id="PF02084">
    <property type="entry name" value="Bindin"/>
    <property type="match status" value="2"/>
</dbReference>
<feature type="signal peptide" evidence="3">
    <location>
        <begin position="1"/>
        <end position="20"/>
    </location>
</feature>
<feature type="region of interest" description="Disordered" evidence="2">
    <location>
        <begin position="353"/>
        <end position="387"/>
    </location>
</feature>